<dbReference type="Pfam" id="PF07730">
    <property type="entry name" value="HisKA_3"/>
    <property type="match status" value="1"/>
</dbReference>
<dbReference type="InterPro" id="IPR025828">
    <property type="entry name" value="Put_sensor_dom"/>
</dbReference>
<feature type="transmembrane region" description="Helical" evidence="9">
    <location>
        <begin position="114"/>
        <end position="147"/>
    </location>
</feature>
<dbReference type="Proteomes" id="UP000190857">
    <property type="component" value="Unassembled WGS sequence"/>
</dbReference>
<gene>
    <name evidence="11" type="ORF">SAMN06309945_0517</name>
</gene>
<dbReference type="GO" id="GO:0005524">
    <property type="term" value="F:ATP binding"/>
    <property type="evidence" value="ECO:0007669"/>
    <property type="project" value="UniProtKB-KW"/>
</dbReference>
<feature type="transmembrane region" description="Helical" evidence="9">
    <location>
        <begin position="49"/>
        <end position="69"/>
    </location>
</feature>
<feature type="domain" description="Histidine kinase" evidence="10">
    <location>
        <begin position="346"/>
        <end position="436"/>
    </location>
</feature>
<dbReference type="Pfam" id="PF02518">
    <property type="entry name" value="HATPase_c"/>
    <property type="match status" value="1"/>
</dbReference>
<organism evidence="11 12">
    <name type="scientific">Okibacterium fritillariae</name>
    <dbReference type="NCBI Taxonomy" id="123320"/>
    <lineage>
        <taxon>Bacteria</taxon>
        <taxon>Bacillati</taxon>
        <taxon>Actinomycetota</taxon>
        <taxon>Actinomycetes</taxon>
        <taxon>Micrococcales</taxon>
        <taxon>Microbacteriaceae</taxon>
        <taxon>Okibacterium</taxon>
    </lineage>
</organism>
<dbReference type="GO" id="GO:0046983">
    <property type="term" value="F:protein dimerization activity"/>
    <property type="evidence" value="ECO:0007669"/>
    <property type="project" value="InterPro"/>
</dbReference>
<dbReference type="Gene3D" id="1.20.5.1930">
    <property type="match status" value="1"/>
</dbReference>
<evidence type="ECO:0000256" key="5">
    <source>
        <dbReference type="ARBA" id="ARBA00022741"/>
    </source>
</evidence>
<evidence type="ECO:0000256" key="1">
    <source>
        <dbReference type="ARBA" id="ARBA00000085"/>
    </source>
</evidence>
<evidence type="ECO:0000256" key="7">
    <source>
        <dbReference type="ARBA" id="ARBA00022840"/>
    </source>
</evidence>
<keyword evidence="4" id="KW-0808">Transferase</keyword>
<dbReference type="GO" id="GO:0016020">
    <property type="term" value="C:membrane"/>
    <property type="evidence" value="ECO:0007669"/>
    <property type="project" value="InterPro"/>
</dbReference>
<dbReference type="EMBL" id="FUZP01000001">
    <property type="protein sequence ID" value="SKC39143.1"/>
    <property type="molecule type" value="Genomic_DNA"/>
</dbReference>
<evidence type="ECO:0000313" key="11">
    <source>
        <dbReference type="EMBL" id="SKC39143.1"/>
    </source>
</evidence>
<keyword evidence="3" id="KW-0597">Phosphoprotein</keyword>
<dbReference type="GO" id="GO:0000155">
    <property type="term" value="F:phosphorelay sensor kinase activity"/>
    <property type="evidence" value="ECO:0007669"/>
    <property type="project" value="InterPro"/>
</dbReference>
<name>A0A1T5IJG6_9MICO</name>
<dbReference type="EC" id="2.7.13.3" evidence="2"/>
<dbReference type="Pfam" id="PF13796">
    <property type="entry name" value="Sensor"/>
    <property type="match status" value="1"/>
</dbReference>
<evidence type="ECO:0000313" key="12">
    <source>
        <dbReference type="Proteomes" id="UP000190857"/>
    </source>
</evidence>
<keyword evidence="8" id="KW-0902">Two-component regulatory system</keyword>
<sequence length="437" mass="46187">MTSSPVLRFLTAAFRPSTWREFAYLWGLFGVACFGWLVFVAVFAAGAPLAVTVIGLFGTAFILSGSRAVGAAARALSRSLAGVDVPAPAPYQRGTGFFGWAFTRLSDAATWRAFAFLPVAFITTMFATIVSTVFLVMSLGLATAALWAPFVPNERDGQPAPNGIQFVDGWVDTPGEYTLIGVIGLVVFLFVWPAMNHGFARLHTLLVRSLLGRSNRERLREVTTSRTVSVATADARLRQIERDLHDGTQARLVGLAMTLGDARDRLASGQDAASVATLVDNAHAATKQALVELRDLAAGIHPPALDAGLETALETVAATSALPVSFRSSLRERPSSVVESIVYFSVLELLTNAAKHAEASSASITLSQRGDRLEVVVGDDGRGGAYVGFGEDASATGRGSGLRGLRERVGTVDGTLLIDSPEGGPTRITLDLPLAAL</sequence>
<reference evidence="11 12" key="1">
    <citation type="submission" date="2017-02" db="EMBL/GenBank/DDBJ databases">
        <authorList>
            <person name="Peterson S.W."/>
        </authorList>
    </citation>
    <scope>NUCLEOTIDE SEQUENCE [LARGE SCALE GENOMIC DNA]</scope>
    <source>
        <strain evidence="11 12">VKM Ac-2059</strain>
    </source>
</reference>
<dbReference type="PANTHER" id="PTHR24421:SF10">
    <property type="entry name" value="NITRATE_NITRITE SENSOR PROTEIN NARQ"/>
    <property type="match status" value="1"/>
</dbReference>
<accession>A0A1T5IJG6</accession>
<dbReference type="PANTHER" id="PTHR24421">
    <property type="entry name" value="NITRATE/NITRITE SENSOR PROTEIN NARX-RELATED"/>
    <property type="match status" value="1"/>
</dbReference>
<keyword evidence="9" id="KW-1133">Transmembrane helix</keyword>
<dbReference type="Gene3D" id="3.30.565.10">
    <property type="entry name" value="Histidine kinase-like ATPase, C-terminal domain"/>
    <property type="match status" value="1"/>
</dbReference>
<feature type="transmembrane region" description="Helical" evidence="9">
    <location>
        <begin position="177"/>
        <end position="195"/>
    </location>
</feature>
<dbReference type="CDD" id="cd16917">
    <property type="entry name" value="HATPase_UhpB-NarQ-NarX-like"/>
    <property type="match status" value="1"/>
</dbReference>
<dbReference type="InterPro" id="IPR011712">
    <property type="entry name" value="Sig_transdc_His_kin_sub3_dim/P"/>
</dbReference>
<evidence type="ECO:0000256" key="9">
    <source>
        <dbReference type="SAM" id="Phobius"/>
    </source>
</evidence>
<keyword evidence="9" id="KW-0812">Transmembrane</keyword>
<keyword evidence="5" id="KW-0547">Nucleotide-binding</keyword>
<evidence type="ECO:0000256" key="6">
    <source>
        <dbReference type="ARBA" id="ARBA00022777"/>
    </source>
</evidence>
<dbReference type="InterPro" id="IPR050482">
    <property type="entry name" value="Sensor_HK_TwoCompSys"/>
</dbReference>
<protein>
    <recommendedName>
        <fullName evidence="2">histidine kinase</fullName>
        <ecNumber evidence="2">2.7.13.3</ecNumber>
    </recommendedName>
</protein>
<dbReference type="AlphaFoldDB" id="A0A1T5IJG6"/>
<proteinExistence type="predicted"/>
<dbReference type="RefSeq" id="WP_079726730.1">
    <property type="nucleotide sequence ID" value="NZ_FUZP01000001.1"/>
</dbReference>
<keyword evidence="9" id="KW-0472">Membrane</keyword>
<keyword evidence="7" id="KW-0067">ATP-binding</keyword>
<dbReference type="SUPFAM" id="SSF55874">
    <property type="entry name" value="ATPase domain of HSP90 chaperone/DNA topoisomerase II/histidine kinase"/>
    <property type="match status" value="1"/>
</dbReference>
<evidence type="ECO:0000259" key="10">
    <source>
        <dbReference type="PROSITE" id="PS50109"/>
    </source>
</evidence>
<evidence type="ECO:0000256" key="3">
    <source>
        <dbReference type="ARBA" id="ARBA00022553"/>
    </source>
</evidence>
<keyword evidence="6 11" id="KW-0418">Kinase</keyword>
<feature type="transmembrane region" description="Helical" evidence="9">
    <location>
        <begin position="21"/>
        <end position="43"/>
    </location>
</feature>
<evidence type="ECO:0000256" key="4">
    <source>
        <dbReference type="ARBA" id="ARBA00022679"/>
    </source>
</evidence>
<dbReference type="OrthoDB" id="5242012at2"/>
<dbReference type="InterPro" id="IPR003594">
    <property type="entry name" value="HATPase_dom"/>
</dbReference>
<dbReference type="PROSITE" id="PS50109">
    <property type="entry name" value="HIS_KIN"/>
    <property type="match status" value="1"/>
</dbReference>
<evidence type="ECO:0000256" key="8">
    <source>
        <dbReference type="ARBA" id="ARBA00023012"/>
    </source>
</evidence>
<comment type="catalytic activity">
    <reaction evidence="1">
        <text>ATP + protein L-histidine = ADP + protein N-phospho-L-histidine.</text>
        <dbReference type="EC" id="2.7.13.3"/>
    </reaction>
</comment>
<dbReference type="InterPro" id="IPR005467">
    <property type="entry name" value="His_kinase_dom"/>
</dbReference>
<dbReference type="InterPro" id="IPR036890">
    <property type="entry name" value="HATPase_C_sf"/>
</dbReference>
<dbReference type="STRING" id="123320.SAMN06309945_0517"/>
<evidence type="ECO:0000256" key="2">
    <source>
        <dbReference type="ARBA" id="ARBA00012438"/>
    </source>
</evidence>
<keyword evidence="12" id="KW-1185">Reference proteome</keyword>